<dbReference type="Pfam" id="PF01832">
    <property type="entry name" value="Glucosaminidase"/>
    <property type="match status" value="1"/>
</dbReference>
<keyword evidence="9" id="KW-0326">Glycosidase</keyword>
<evidence type="ECO:0000313" key="14">
    <source>
        <dbReference type="Proteomes" id="UP000256561"/>
    </source>
</evidence>
<dbReference type="AlphaFoldDB" id="A0A3D8M5Y0"/>
<keyword evidence="6" id="KW-0574">Periplasm</keyword>
<keyword evidence="13" id="KW-0282">Flagellum</keyword>
<dbReference type="GO" id="GO:0071973">
    <property type="term" value="P:bacterial-type flagellum-dependent cell motility"/>
    <property type="evidence" value="ECO:0007669"/>
    <property type="project" value="TreeGrafter"/>
</dbReference>
<keyword evidence="7" id="KW-1005">Bacterial flagellum biogenesis</keyword>
<evidence type="ECO:0000256" key="5">
    <source>
        <dbReference type="ARBA" id="ARBA00013433"/>
    </source>
</evidence>
<evidence type="ECO:0000256" key="3">
    <source>
        <dbReference type="ARBA" id="ARBA00006880"/>
    </source>
</evidence>
<evidence type="ECO:0000256" key="11">
    <source>
        <dbReference type="ARBA" id="ARBA00030835"/>
    </source>
</evidence>
<keyword evidence="10" id="KW-0961">Cell wall biogenesis/degradation</keyword>
<evidence type="ECO:0000256" key="6">
    <source>
        <dbReference type="ARBA" id="ARBA00022764"/>
    </source>
</evidence>
<dbReference type="SMART" id="SM00047">
    <property type="entry name" value="LYZ2"/>
    <property type="match status" value="1"/>
</dbReference>
<comment type="similarity">
    <text evidence="3">In the N-terminal section; belongs to the FlgJ family.</text>
</comment>
<comment type="subcellular location">
    <subcellularLocation>
        <location evidence="2">Periplasm</location>
    </subcellularLocation>
</comment>
<dbReference type="GO" id="GO:0071555">
    <property type="term" value="P:cell wall organization"/>
    <property type="evidence" value="ECO:0007669"/>
    <property type="project" value="UniProtKB-KW"/>
</dbReference>
<dbReference type="RefSeq" id="WP_115593363.1">
    <property type="nucleotide sequence ID" value="NZ_QRHA01000007.1"/>
</dbReference>
<dbReference type="InterPro" id="IPR019301">
    <property type="entry name" value="Flagellar_prot_FlgJ_N"/>
</dbReference>
<evidence type="ECO:0000256" key="8">
    <source>
        <dbReference type="ARBA" id="ARBA00022801"/>
    </source>
</evidence>
<dbReference type="Pfam" id="PF10135">
    <property type="entry name" value="Rod-binding"/>
    <property type="match status" value="1"/>
</dbReference>
<keyword evidence="13" id="KW-0966">Cell projection</keyword>
<dbReference type="Gene3D" id="1.10.530.10">
    <property type="match status" value="1"/>
</dbReference>
<dbReference type="NCBIfam" id="TIGR02541">
    <property type="entry name" value="flagell_FlgJ"/>
    <property type="match status" value="1"/>
</dbReference>
<gene>
    <name evidence="13" type="ORF">DXV75_10390</name>
</gene>
<sequence>MDTLHTQTQLETARNVHDMGSINSLREAIASGDEKVLNEAAQQFEAIFVQMMLKSMRQAQDALADEDSPFNSQQVKFYRDMHDQQMATDLASNGGLGLAELIVQQLGQMDGSFTPASVLRNDANLPSLNRQRQQVIDEAQQNVLGPEQSRPAAGAAFKAPMFESAQDFIARLYPYAKQAAQELGTDPKALIAQAAVETGWGQHVIHKGEGQSSNNLFGIKANRHWQGDQAVVSTLEFNGGVANRQKAAFRAYDSLGQGLQDYVEFIKSQPRYQQAVANGHDTQSYFESLQQAGYATDPEYASKVMAVYNGTMLKEYLP</sequence>
<comment type="similarity">
    <text evidence="4">In the C-terminal section; belongs to the glycosyl hydrolase 73 family.</text>
</comment>
<keyword evidence="14" id="KW-1185">Reference proteome</keyword>
<evidence type="ECO:0000313" key="13">
    <source>
        <dbReference type="EMBL" id="RDV25031.1"/>
    </source>
</evidence>
<evidence type="ECO:0000256" key="10">
    <source>
        <dbReference type="ARBA" id="ARBA00023316"/>
    </source>
</evidence>
<reference evidence="14" key="1">
    <citation type="submission" date="2018-08" db="EMBL/GenBank/DDBJ databases">
        <authorList>
            <person name="Zhang J."/>
            <person name="Du Z.-J."/>
        </authorList>
    </citation>
    <scope>NUCLEOTIDE SEQUENCE [LARGE SCALE GENOMIC DNA]</scope>
    <source>
        <strain evidence="14">KCTC 52655</strain>
    </source>
</reference>
<dbReference type="GO" id="GO:0044780">
    <property type="term" value="P:bacterial-type flagellum assembly"/>
    <property type="evidence" value="ECO:0007669"/>
    <property type="project" value="InterPro"/>
</dbReference>
<evidence type="ECO:0000256" key="1">
    <source>
        <dbReference type="ARBA" id="ARBA00002954"/>
    </source>
</evidence>
<dbReference type="EMBL" id="QRHA01000007">
    <property type="protein sequence ID" value="RDV25031.1"/>
    <property type="molecule type" value="Genomic_DNA"/>
</dbReference>
<evidence type="ECO:0000259" key="12">
    <source>
        <dbReference type="SMART" id="SM00047"/>
    </source>
</evidence>
<dbReference type="InterPro" id="IPR013377">
    <property type="entry name" value="FlgJ"/>
</dbReference>
<dbReference type="InterPro" id="IPR002901">
    <property type="entry name" value="MGlyc_endo_b_GlcNAc-like_dom"/>
</dbReference>
<evidence type="ECO:0000256" key="9">
    <source>
        <dbReference type="ARBA" id="ARBA00023295"/>
    </source>
</evidence>
<proteinExistence type="inferred from homology"/>
<dbReference type="GO" id="GO:0042597">
    <property type="term" value="C:periplasmic space"/>
    <property type="evidence" value="ECO:0007669"/>
    <property type="project" value="UniProtKB-SubCell"/>
</dbReference>
<dbReference type="Proteomes" id="UP000256561">
    <property type="component" value="Unassembled WGS sequence"/>
</dbReference>
<organism evidence="13 14">
    <name type="scientific">Alteromonas aestuariivivens</name>
    <dbReference type="NCBI Taxonomy" id="1938339"/>
    <lineage>
        <taxon>Bacteria</taxon>
        <taxon>Pseudomonadati</taxon>
        <taxon>Pseudomonadota</taxon>
        <taxon>Gammaproteobacteria</taxon>
        <taxon>Alteromonadales</taxon>
        <taxon>Alteromonadaceae</taxon>
        <taxon>Alteromonas/Salinimonas group</taxon>
        <taxon>Alteromonas</taxon>
    </lineage>
</organism>
<dbReference type="GO" id="GO:0004040">
    <property type="term" value="F:amidase activity"/>
    <property type="evidence" value="ECO:0007669"/>
    <property type="project" value="InterPro"/>
</dbReference>
<evidence type="ECO:0000256" key="2">
    <source>
        <dbReference type="ARBA" id="ARBA00004418"/>
    </source>
</evidence>
<keyword evidence="8 13" id="KW-0378">Hydrolase</keyword>
<feature type="domain" description="Mannosyl-glycoprotein endo-beta-N-acetylglucosamidase-like" evidence="12">
    <location>
        <begin position="158"/>
        <end position="317"/>
    </location>
</feature>
<keyword evidence="13" id="KW-0969">Cilium</keyword>
<dbReference type="PANTHER" id="PTHR33308:SF9">
    <property type="entry name" value="PEPTIDOGLYCAN HYDROLASE FLGJ"/>
    <property type="match status" value="1"/>
</dbReference>
<evidence type="ECO:0000256" key="7">
    <source>
        <dbReference type="ARBA" id="ARBA00022795"/>
    </source>
</evidence>
<comment type="function">
    <text evidence="1">Flagellum-specific muramidase which hydrolyzes the peptidoglycan layer to assemble the rod structure in the periplasmic space.</text>
</comment>
<dbReference type="PRINTS" id="PR01002">
    <property type="entry name" value="FLGFLGJ"/>
</dbReference>
<name>A0A3D8M5Y0_9ALTE</name>
<dbReference type="GO" id="GO:0016798">
    <property type="term" value="F:hydrolase activity, acting on glycosyl bonds"/>
    <property type="evidence" value="ECO:0007669"/>
    <property type="project" value="UniProtKB-KW"/>
</dbReference>
<dbReference type="PANTHER" id="PTHR33308">
    <property type="entry name" value="PEPTIDOGLYCAN HYDROLASE FLGJ"/>
    <property type="match status" value="1"/>
</dbReference>
<dbReference type="InterPro" id="IPR051056">
    <property type="entry name" value="Glycosyl_Hydrolase_73"/>
</dbReference>
<accession>A0A3D8M5Y0</accession>
<comment type="caution">
    <text evidence="13">The sequence shown here is derived from an EMBL/GenBank/DDBJ whole genome shotgun (WGS) entry which is preliminary data.</text>
</comment>
<protein>
    <recommendedName>
        <fullName evidence="5">Peptidoglycan hydrolase FlgJ</fullName>
    </recommendedName>
    <alternativeName>
        <fullName evidence="11">Muramidase FlgJ</fullName>
    </alternativeName>
</protein>
<evidence type="ECO:0000256" key="4">
    <source>
        <dbReference type="ARBA" id="ARBA00007974"/>
    </source>
</evidence>
<dbReference type="OrthoDB" id="289937at2"/>
<dbReference type="Gene3D" id="2.10.70.40">
    <property type="entry name" value="peptidoglycan hydrolase"/>
    <property type="match status" value="1"/>
</dbReference>